<evidence type="ECO:0000313" key="8">
    <source>
        <dbReference type="Proteomes" id="UP000655994"/>
    </source>
</evidence>
<dbReference type="RefSeq" id="WP_199495016.1">
    <property type="nucleotide sequence ID" value="NZ_JAEMOP010000009.1"/>
</dbReference>
<dbReference type="PANTHER" id="PTHR30349">
    <property type="entry name" value="PHAGE INTEGRASE-RELATED"/>
    <property type="match status" value="1"/>
</dbReference>
<keyword evidence="3" id="KW-0233">DNA recombination</keyword>
<evidence type="ECO:0000256" key="1">
    <source>
        <dbReference type="ARBA" id="ARBA00022829"/>
    </source>
</evidence>
<dbReference type="CDD" id="cd00397">
    <property type="entry name" value="DNA_BRE_C"/>
    <property type="match status" value="1"/>
</dbReference>
<protein>
    <submittedName>
        <fullName evidence="6">Site-specific integrase</fullName>
    </submittedName>
</protein>
<dbReference type="GO" id="GO:0007059">
    <property type="term" value="P:chromosome segregation"/>
    <property type="evidence" value="ECO:0007669"/>
    <property type="project" value="UniProtKB-KW"/>
</dbReference>
<dbReference type="PROSITE" id="PS51898">
    <property type="entry name" value="TYR_RECOMBINASE"/>
    <property type="match status" value="1"/>
</dbReference>
<dbReference type="Pfam" id="PF00589">
    <property type="entry name" value="Phage_integrase"/>
    <property type="match status" value="1"/>
</dbReference>
<dbReference type="InterPro" id="IPR011010">
    <property type="entry name" value="DNA_brk_join_enz"/>
</dbReference>
<dbReference type="SUPFAM" id="SSF56349">
    <property type="entry name" value="DNA breaking-rejoining enzymes"/>
    <property type="match status" value="1"/>
</dbReference>
<evidence type="ECO:0000313" key="6">
    <source>
        <dbReference type="EMBL" id="MBJ7316930.1"/>
    </source>
</evidence>
<evidence type="ECO:0000313" key="7">
    <source>
        <dbReference type="Proteomes" id="UP000621390"/>
    </source>
</evidence>
<dbReference type="InterPro" id="IPR013762">
    <property type="entry name" value="Integrase-like_cat_sf"/>
</dbReference>
<dbReference type="EMBL" id="JAEMOP010000009">
    <property type="protein sequence ID" value="MBJ7316930.1"/>
    <property type="molecule type" value="Genomic_DNA"/>
</dbReference>
<dbReference type="Gene3D" id="1.10.443.10">
    <property type="entry name" value="Intergrase catalytic core"/>
    <property type="match status" value="1"/>
</dbReference>
<evidence type="ECO:0000256" key="2">
    <source>
        <dbReference type="ARBA" id="ARBA00022908"/>
    </source>
</evidence>
<dbReference type="InterPro" id="IPR050090">
    <property type="entry name" value="Tyrosine_recombinase_XerCD"/>
</dbReference>
<keyword evidence="1" id="KW-0159">Chromosome partition</keyword>
<dbReference type="GO" id="GO:0003677">
    <property type="term" value="F:DNA binding"/>
    <property type="evidence" value="ECO:0007669"/>
    <property type="project" value="InterPro"/>
</dbReference>
<feature type="domain" description="Tyr recombinase" evidence="4">
    <location>
        <begin position="19"/>
        <end position="239"/>
    </location>
</feature>
<gene>
    <name evidence="5" type="ORF">JHC10_12535</name>
    <name evidence="6" type="ORF">JHC11_13115</name>
</gene>
<keyword evidence="8" id="KW-1185">Reference proteome</keyword>
<sequence>MRRYRPVKRLIETRKTGEGKAKVATKKKFGNILWQARRGSLGYRNVAIIWMLFGSGLRVNEVAKLTVSDLVHESGEIKTTFTIPSAYTKTNKPRAAYIVVKGHRDALERWIEHRRDESVFMASDSTYRGLSPESPMFAVTKKGRYWRTMSFKDKKYRDAEGNVRTTKVCSSMQTLISEIFRNGGLPAGSSHSGRRSLATWMDEKGVELETIQKILGHESPDMTLEYIDPNPDRIKEAFNKTLSRIKLPDFGEQLIDE</sequence>
<name>A0A8I1GB20_9GAMM</name>
<proteinExistence type="predicted"/>
<evidence type="ECO:0000256" key="3">
    <source>
        <dbReference type="ARBA" id="ARBA00023172"/>
    </source>
</evidence>
<dbReference type="GO" id="GO:0006310">
    <property type="term" value="P:DNA recombination"/>
    <property type="evidence" value="ECO:0007669"/>
    <property type="project" value="UniProtKB-KW"/>
</dbReference>
<keyword evidence="2" id="KW-0229">DNA integration</keyword>
<dbReference type="PANTHER" id="PTHR30349:SF81">
    <property type="entry name" value="TYROSINE RECOMBINASE XERC"/>
    <property type="match status" value="1"/>
</dbReference>
<dbReference type="GO" id="GO:0015074">
    <property type="term" value="P:DNA integration"/>
    <property type="evidence" value="ECO:0007669"/>
    <property type="project" value="UniProtKB-KW"/>
</dbReference>
<dbReference type="Proteomes" id="UP000621390">
    <property type="component" value="Unassembled WGS sequence"/>
</dbReference>
<comment type="caution">
    <text evidence="6">The sequence shown here is derived from an EMBL/GenBank/DDBJ whole genome shotgun (WGS) entry which is preliminary data.</text>
</comment>
<dbReference type="AlphaFoldDB" id="A0A8I1GB20"/>
<evidence type="ECO:0000313" key="5">
    <source>
        <dbReference type="EMBL" id="MBJ7267762.1"/>
    </source>
</evidence>
<dbReference type="InterPro" id="IPR002104">
    <property type="entry name" value="Integrase_catalytic"/>
</dbReference>
<dbReference type="EMBL" id="JAEMOS010000045">
    <property type="protein sequence ID" value="MBJ7267762.1"/>
    <property type="molecule type" value="Genomic_DNA"/>
</dbReference>
<organism evidence="6 7">
    <name type="scientific">Idiomarina abyssalis</name>
    <dbReference type="NCBI Taxonomy" id="86102"/>
    <lineage>
        <taxon>Bacteria</taxon>
        <taxon>Pseudomonadati</taxon>
        <taxon>Pseudomonadota</taxon>
        <taxon>Gammaproteobacteria</taxon>
        <taxon>Alteromonadales</taxon>
        <taxon>Idiomarinaceae</taxon>
        <taxon>Idiomarina</taxon>
    </lineage>
</organism>
<evidence type="ECO:0000259" key="4">
    <source>
        <dbReference type="PROSITE" id="PS51898"/>
    </source>
</evidence>
<accession>A0A8I1GB20</accession>
<dbReference type="Proteomes" id="UP000655994">
    <property type="component" value="Unassembled WGS sequence"/>
</dbReference>
<reference evidence="6 8" key="1">
    <citation type="submission" date="2020-09" db="EMBL/GenBank/DDBJ databases">
        <title>Draft Genomes of Bacterial Isolates from North Pond Shallow Sediments.</title>
        <authorList>
            <person name="Kiel Reese B."/>
            <person name="Mullis M."/>
            <person name="Weisend R.E."/>
        </authorList>
    </citation>
    <scope>NUCLEOTIDE SEQUENCE</scope>
    <source>
        <strain evidence="6">KJE-2</strain>
        <strain evidence="5 8">KJE-3</strain>
    </source>
</reference>